<evidence type="ECO:0000313" key="5">
    <source>
        <dbReference type="Proteomes" id="UP001162834"/>
    </source>
</evidence>
<dbReference type="AlphaFoldDB" id="A0A9E6XUC8"/>
<feature type="region of interest" description="Disordered" evidence="3">
    <location>
        <begin position="1"/>
        <end position="25"/>
    </location>
</feature>
<dbReference type="InterPro" id="IPR001130">
    <property type="entry name" value="TatD-like"/>
</dbReference>
<feature type="binding site" evidence="2">
    <location>
        <position position="35"/>
    </location>
    <ligand>
        <name>a divalent metal cation</name>
        <dbReference type="ChEBI" id="CHEBI:60240"/>
        <label>1</label>
    </ligand>
</feature>
<sequence>MSEDRTGARPTPAARTSPPWSARAGIGTRDRADAHCHLDALSPEELASGLEGARAAGIGLLVTVAMDVETSTRAVQIAEAEDGVYAGVGLHPWLAQDHPDGPPVDALRDLARSGRVVAIGEIGLDFVGNSWRNLSYEDPELRRIQEAAFRRQLQLAQELELPVILHSRGAHEPTTRILAEEEMGRLGGCVQFQDGSAADVERYTELNFTFSIGSSVTYPDPGGWHDAVRAVPDHALLLETDAPWLPYDGSGRSRSVPADLTVVADTVARIRGTDADSVFATAAANLRRALPRIG</sequence>
<dbReference type="PANTHER" id="PTHR46124">
    <property type="entry name" value="D-AMINOACYL-TRNA DEACYLASE"/>
    <property type="match status" value="1"/>
</dbReference>
<feature type="compositionally biased region" description="Low complexity" evidence="3">
    <location>
        <begin position="8"/>
        <end position="24"/>
    </location>
</feature>
<keyword evidence="1 4" id="KW-0378">Hydrolase</keyword>
<dbReference type="InterPro" id="IPR032466">
    <property type="entry name" value="Metal_Hydrolase"/>
</dbReference>
<dbReference type="PIRSF" id="PIRSF005902">
    <property type="entry name" value="DNase_TatD"/>
    <property type="match status" value="1"/>
</dbReference>
<keyword evidence="2" id="KW-0479">Metal-binding</keyword>
<dbReference type="Gene3D" id="3.20.20.140">
    <property type="entry name" value="Metal-dependent hydrolases"/>
    <property type="match status" value="1"/>
</dbReference>
<dbReference type="Proteomes" id="UP001162834">
    <property type="component" value="Chromosome"/>
</dbReference>
<feature type="binding site" evidence="2">
    <location>
        <position position="37"/>
    </location>
    <ligand>
        <name>a divalent metal cation</name>
        <dbReference type="ChEBI" id="CHEBI:60240"/>
        <label>1</label>
    </ligand>
</feature>
<dbReference type="GO" id="GO:0005829">
    <property type="term" value="C:cytosol"/>
    <property type="evidence" value="ECO:0007669"/>
    <property type="project" value="TreeGrafter"/>
</dbReference>
<evidence type="ECO:0000256" key="2">
    <source>
        <dbReference type="PIRSR" id="PIRSR005902-1"/>
    </source>
</evidence>
<accession>A0A9E6XUC8</accession>
<dbReference type="KEGG" id="sbae:DSM104329_00659"/>
<gene>
    <name evidence="4" type="primary">yjjV</name>
    <name evidence="4" type="ORF">DSM104329_00659</name>
</gene>
<evidence type="ECO:0000256" key="3">
    <source>
        <dbReference type="SAM" id="MobiDB-lite"/>
    </source>
</evidence>
<proteinExistence type="predicted"/>
<protein>
    <submittedName>
        <fullName evidence="4">Metal-dependent hydrolase YjjV</fullName>
        <ecNumber evidence="4">3.1.-.-</ecNumber>
    </submittedName>
</protein>
<dbReference type="PROSITE" id="PS01090">
    <property type="entry name" value="TATD_2"/>
    <property type="match status" value="1"/>
</dbReference>
<evidence type="ECO:0000313" key="4">
    <source>
        <dbReference type="EMBL" id="UGS34283.1"/>
    </source>
</evidence>
<dbReference type="PANTHER" id="PTHR46124:SF3">
    <property type="entry name" value="HYDROLASE"/>
    <property type="match status" value="1"/>
</dbReference>
<dbReference type="RefSeq" id="WP_259313967.1">
    <property type="nucleotide sequence ID" value="NZ_CP087164.1"/>
</dbReference>
<feature type="binding site" evidence="2">
    <location>
        <position position="166"/>
    </location>
    <ligand>
        <name>a divalent metal cation</name>
        <dbReference type="ChEBI" id="CHEBI:60240"/>
        <label>2</label>
    </ligand>
</feature>
<dbReference type="EMBL" id="CP087164">
    <property type="protein sequence ID" value="UGS34283.1"/>
    <property type="molecule type" value="Genomic_DNA"/>
</dbReference>
<dbReference type="EC" id="3.1.-.-" evidence="4"/>
<dbReference type="GO" id="GO:0046872">
    <property type="term" value="F:metal ion binding"/>
    <property type="evidence" value="ECO:0007669"/>
    <property type="project" value="UniProtKB-KW"/>
</dbReference>
<dbReference type="PROSITE" id="PS01091">
    <property type="entry name" value="TATD_3"/>
    <property type="match status" value="1"/>
</dbReference>
<name>A0A9E6XUC8_9ACTN</name>
<dbReference type="GO" id="GO:0016788">
    <property type="term" value="F:hydrolase activity, acting on ester bonds"/>
    <property type="evidence" value="ECO:0007669"/>
    <property type="project" value="InterPro"/>
</dbReference>
<dbReference type="InterPro" id="IPR018228">
    <property type="entry name" value="DNase_TatD-rel_CS"/>
</dbReference>
<feature type="binding site" evidence="2">
    <location>
        <position position="241"/>
    </location>
    <ligand>
        <name>a divalent metal cation</name>
        <dbReference type="ChEBI" id="CHEBI:60240"/>
        <label>1</label>
    </ligand>
</feature>
<dbReference type="Pfam" id="PF01026">
    <property type="entry name" value="TatD_DNase"/>
    <property type="match status" value="1"/>
</dbReference>
<evidence type="ECO:0000256" key="1">
    <source>
        <dbReference type="ARBA" id="ARBA00022801"/>
    </source>
</evidence>
<dbReference type="CDD" id="cd01310">
    <property type="entry name" value="TatD_DNAse"/>
    <property type="match status" value="1"/>
</dbReference>
<feature type="binding site" evidence="2">
    <location>
        <position position="121"/>
    </location>
    <ligand>
        <name>a divalent metal cation</name>
        <dbReference type="ChEBI" id="CHEBI:60240"/>
        <label>1</label>
    </ligand>
</feature>
<organism evidence="4 5">
    <name type="scientific">Capillimicrobium parvum</name>
    <dbReference type="NCBI Taxonomy" id="2884022"/>
    <lineage>
        <taxon>Bacteria</taxon>
        <taxon>Bacillati</taxon>
        <taxon>Actinomycetota</taxon>
        <taxon>Thermoleophilia</taxon>
        <taxon>Solirubrobacterales</taxon>
        <taxon>Capillimicrobiaceae</taxon>
        <taxon>Capillimicrobium</taxon>
    </lineage>
</organism>
<reference evidence="4" key="1">
    <citation type="journal article" date="2022" name="Int. J. Syst. Evol. Microbiol.">
        <title>Pseudomonas aegrilactucae sp. nov. and Pseudomonas morbosilactucae sp. nov., pathogens causing bacterial rot of lettuce in Japan.</title>
        <authorList>
            <person name="Sawada H."/>
            <person name="Fujikawa T."/>
            <person name="Satou M."/>
        </authorList>
    </citation>
    <scope>NUCLEOTIDE SEQUENCE</scope>
    <source>
        <strain evidence="4">0166_1</strain>
    </source>
</reference>
<dbReference type="SUPFAM" id="SSF51556">
    <property type="entry name" value="Metallo-dependent hydrolases"/>
    <property type="match status" value="1"/>
</dbReference>
<keyword evidence="5" id="KW-1185">Reference proteome</keyword>